<feature type="region of interest" description="Disordered" evidence="1">
    <location>
        <begin position="246"/>
        <end position="265"/>
    </location>
</feature>
<proteinExistence type="predicted"/>
<evidence type="ECO:0000256" key="1">
    <source>
        <dbReference type="SAM" id="MobiDB-lite"/>
    </source>
</evidence>
<reference evidence="2 3" key="1">
    <citation type="submission" date="2024-01" db="EMBL/GenBank/DDBJ databases">
        <title>The complete chloroplast genome sequence of Lithospermum erythrorhizon: insights into the phylogenetic relationship among Boraginaceae species and the maternal lineages of purple gromwells.</title>
        <authorList>
            <person name="Okada T."/>
            <person name="Watanabe K."/>
        </authorList>
    </citation>
    <scope>NUCLEOTIDE SEQUENCE [LARGE SCALE GENOMIC DNA]</scope>
</reference>
<dbReference type="Proteomes" id="UP001454036">
    <property type="component" value="Unassembled WGS sequence"/>
</dbReference>
<dbReference type="EMBL" id="BAABME010006448">
    <property type="protein sequence ID" value="GAA0168376.1"/>
    <property type="molecule type" value="Genomic_DNA"/>
</dbReference>
<evidence type="ECO:0000313" key="2">
    <source>
        <dbReference type="EMBL" id="GAA0168376.1"/>
    </source>
</evidence>
<name>A0AAV3QYT3_LITER</name>
<evidence type="ECO:0008006" key="4">
    <source>
        <dbReference type="Google" id="ProtNLM"/>
    </source>
</evidence>
<keyword evidence="3" id="KW-1185">Reference proteome</keyword>
<sequence length="265" mass="29738">MGRGDFEGGCWTKRIIVGQGNSIERHILQSRHHYRSTEVVPFKILKSFIASQYASWGDELVLSGEFGYKTGYSKWTEDILSKYGSALADASIYNVVYASLYTYDRLSGVFGGLPVLGNLFDEVVPSARELTSSSHGRERFLPQRSEYLFHAFHLFIQRSKEDEVRDTFSSLRIPTHFAEETYLAIFLSCWLCLFVLPSKSFATIRPSVFKMACFMAKGNQVGLAIPVLSNIYRGLNITAVTTRPRSAAPRLRSSTTCTPESPIDG</sequence>
<gene>
    <name evidence="2" type="ORF">LIER_23105</name>
</gene>
<protein>
    <recommendedName>
        <fullName evidence="4">Aminotransferase-like plant mobile domain-containing protein</fullName>
    </recommendedName>
</protein>
<dbReference type="AlphaFoldDB" id="A0AAV3QYT3"/>
<organism evidence="2 3">
    <name type="scientific">Lithospermum erythrorhizon</name>
    <name type="common">Purple gromwell</name>
    <name type="synonym">Lithospermum officinale var. erythrorhizon</name>
    <dbReference type="NCBI Taxonomy" id="34254"/>
    <lineage>
        <taxon>Eukaryota</taxon>
        <taxon>Viridiplantae</taxon>
        <taxon>Streptophyta</taxon>
        <taxon>Embryophyta</taxon>
        <taxon>Tracheophyta</taxon>
        <taxon>Spermatophyta</taxon>
        <taxon>Magnoliopsida</taxon>
        <taxon>eudicotyledons</taxon>
        <taxon>Gunneridae</taxon>
        <taxon>Pentapetalae</taxon>
        <taxon>asterids</taxon>
        <taxon>lamiids</taxon>
        <taxon>Boraginales</taxon>
        <taxon>Boraginaceae</taxon>
        <taxon>Boraginoideae</taxon>
        <taxon>Lithospermeae</taxon>
        <taxon>Lithospermum</taxon>
    </lineage>
</organism>
<accession>A0AAV3QYT3</accession>
<feature type="compositionally biased region" description="Low complexity" evidence="1">
    <location>
        <begin position="246"/>
        <end position="256"/>
    </location>
</feature>
<comment type="caution">
    <text evidence="2">The sequence shown here is derived from an EMBL/GenBank/DDBJ whole genome shotgun (WGS) entry which is preliminary data.</text>
</comment>
<evidence type="ECO:0000313" key="3">
    <source>
        <dbReference type="Proteomes" id="UP001454036"/>
    </source>
</evidence>